<keyword evidence="3" id="KW-1185">Reference proteome</keyword>
<dbReference type="Proteomes" id="UP000005824">
    <property type="component" value="Unassembled WGS sequence"/>
</dbReference>
<keyword evidence="1" id="KW-0732">Signal</keyword>
<reference evidence="2 3" key="1">
    <citation type="journal article" date="2011" name="J. Bacteriol.">
        <title>Genome sequence of Chthoniobacter flavus Ellin428, an aerobic heterotrophic soil bacterium.</title>
        <authorList>
            <person name="Kant R."/>
            <person name="van Passel M.W."/>
            <person name="Palva A."/>
            <person name="Lucas S."/>
            <person name="Lapidus A."/>
            <person name="Glavina Del Rio T."/>
            <person name="Dalin E."/>
            <person name="Tice H."/>
            <person name="Bruce D."/>
            <person name="Goodwin L."/>
            <person name="Pitluck S."/>
            <person name="Larimer F.W."/>
            <person name="Land M.L."/>
            <person name="Hauser L."/>
            <person name="Sangwan P."/>
            <person name="de Vos W.M."/>
            <person name="Janssen P.H."/>
            <person name="Smidt H."/>
        </authorList>
    </citation>
    <scope>NUCLEOTIDE SEQUENCE [LARGE SCALE GENOMIC DNA]</scope>
    <source>
        <strain evidence="2 3">Ellin428</strain>
    </source>
</reference>
<protein>
    <submittedName>
        <fullName evidence="2">Uncharacterized protein</fullName>
    </submittedName>
</protein>
<gene>
    <name evidence="2" type="ORF">CfE428DRAFT_6057</name>
</gene>
<dbReference type="STRING" id="497964.CfE428DRAFT_6057"/>
<feature type="signal peptide" evidence="1">
    <location>
        <begin position="1"/>
        <end position="28"/>
    </location>
</feature>
<dbReference type="InParanoid" id="B4DAW6"/>
<evidence type="ECO:0000313" key="3">
    <source>
        <dbReference type="Proteomes" id="UP000005824"/>
    </source>
</evidence>
<evidence type="ECO:0000313" key="2">
    <source>
        <dbReference type="EMBL" id="EDY16438.1"/>
    </source>
</evidence>
<accession>B4DAW6</accession>
<proteinExistence type="predicted"/>
<organism evidence="2 3">
    <name type="scientific">Chthoniobacter flavus Ellin428</name>
    <dbReference type="NCBI Taxonomy" id="497964"/>
    <lineage>
        <taxon>Bacteria</taxon>
        <taxon>Pseudomonadati</taxon>
        <taxon>Verrucomicrobiota</taxon>
        <taxon>Spartobacteria</taxon>
        <taxon>Chthoniobacterales</taxon>
        <taxon>Chthoniobacteraceae</taxon>
        <taxon>Chthoniobacter</taxon>
    </lineage>
</organism>
<dbReference type="RefSeq" id="WP_006983376.1">
    <property type="nucleotide sequence ID" value="NZ_ABVL01000033.1"/>
</dbReference>
<sequence length="97" mass="10687">MNSRHRSSRISSILFLAGIELLATYSTAESASPVPYKIVNSVQWMGTGRIDYVYADSDGRRLYVPRGGEVLAFDLDTLKQVGTHAIEGGHAQFPDRT</sequence>
<name>B4DAW6_9BACT</name>
<comment type="caution">
    <text evidence="2">The sequence shown here is derived from an EMBL/GenBank/DDBJ whole genome shotgun (WGS) entry which is preliminary data.</text>
</comment>
<dbReference type="AlphaFoldDB" id="B4DAW6"/>
<feature type="chain" id="PRO_5002803376" evidence="1">
    <location>
        <begin position="29"/>
        <end position="97"/>
    </location>
</feature>
<evidence type="ECO:0000256" key="1">
    <source>
        <dbReference type="SAM" id="SignalP"/>
    </source>
</evidence>
<dbReference type="EMBL" id="ABVL01000033">
    <property type="protein sequence ID" value="EDY16438.1"/>
    <property type="molecule type" value="Genomic_DNA"/>
</dbReference>